<evidence type="ECO:0000256" key="1">
    <source>
        <dbReference type="ARBA" id="ARBA00022741"/>
    </source>
</evidence>
<dbReference type="FunFam" id="3.40.50.300:FF:004889">
    <property type="entry name" value="Ras family protein"/>
    <property type="match status" value="1"/>
</dbReference>
<dbReference type="GO" id="GO:0012505">
    <property type="term" value="C:endomembrane system"/>
    <property type="evidence" value="ECO:0000318"/>
    <property type="project" value="GO_Central"/>
</dbReference>
<dbReference type="STRING" id="35128.B5YNY6"/>
<keyword evidence="1" id="KW-0547">Nucleotide-binding</keyword>
<dbReference type="HOGENOM" id="CLU_041217_10_2_1"/>
<dbReference type="SMART" id="SM00174">
    <property type="entry name" value="RHO"/>
    <property type="match status" value="1"/>
</dbReference>
<organism evidence="2 3">
    <name type="scientific">Thalassiosira pseudonana</name>
    <name type="common">Marine diatom</name>
    <name type="synonym">Cyclotella nana</name>
    <dbReference type="NCBI Taxonomy" id="35128"/>
    <lineage>
        <taxon>Eukaryota</taxon>
        <taxon>Sar</taxon>
        <taxon>Stramenopiles</taxon>
        <taxon>Ochrophyta</taxon>
        <taxon>Bacillariophyta</taxon>
        <taxon>Coscinodiscophyceae</taxon>
        <taxon>Thalassiosirophycidae</taxon>
        <taxon>Thalassiosirales</taxon>
        <taxon>Thalassiosiraceae</taxon>
        <taxon>Thalassiosira</taxon>
    </lineage>
</organism>
<name>B5YNY6_THAPS</name>
<evidence type="ECO:0000313" key="2">
    <source>
        <dbReference type="EMBL" id="ACI65068.1"/>
    </source>
</evidence>
<dbReference type="InterPro" id="IPR005225">
    <property type="entry name" value="Small_GTP-bd"/>
</dbReference>
<sequence length="175" mass="19533">LSQQVVLLGDCHIGKTSLVTRFAEGYYRENSRPPTITPSFLTKRIQTSNDITCKIQIWDTAGAENFRSMSHMFCRGAGAVVVCYDVGSRRSFEVMRRWVDELRMKDAGELVIAIASLKADLLQGSTNNPQQTNADIVPEREVEQLAETLGVIYLPTSAKTNHNVQALFQRVADQV</sequence>
<dbReference type="SMART" id="SM00175">
    <property type="entry name" value="RAB"/>
    <property type="match status" value="1"/>
</dbReference>
<dbReference type="EMBL" id="CP001160">
    <property type="protein sequence ID" value="ACI65068.1"/>
    <property type="molecule type" value="Genomic_DNA"/>
</dbReference>
<proteinExistence type="predicted"/>
<dbReference type="PRINTS" id="PR00449">
    <property type="entry name" value="RASTRNSFRMNG"/>
</dbReference>
<dbReference type="PROSITE" id="PS51421">
    <property type="entry name" value="RAS"/>
    <property type="match status" value="1"/>
</dbReference>
<dbReference type="SMART" id="SM00173">
    <property type="entry name" value="RAS"/>
    <property type="match status" value="1"/>
</dbReference>
<dbReference type="eggNOG" id="KOG0092">
    <property type="taxonomic scope" value="Eukaryota"/>
</dbReference>
<dbReference type="Gene3D" id="3.40.50.300">
    <property type="entry name" value="P-loop containing nucleotide triphosphate hydrolases"/>
    <property type="match status" value="1"/>
</dbReference>
<keyword evidence="3" id="KW-1185">Reference proteome</keyword>
<dbReference type="AlphaFoldDB" id="B5YNY6"/>
<dbReference type="GeneID" id="7443405"/>
<dbReference type="InterPro" id="IPR027417">
    <property type="entry name" value="P-loop_NTPase"/>
</dbReference>
<dbReference type="Proteomes" id="UP000001449">
    <property type="component" value="Chromosome 7"/>
</dbReference>
<evidence type="ECO:0000313" key="3">
    <source>
        <dbReference type="Proteomes" id="UP000001449"/>
    </source>
</evidence>
<feature type="non-terminal residue" evidence="2">
    <location>
        <position position="1"/>
    </location>
</feature>
<protein>
    <submittedName>
        <fullName evidence="2">Uncharacterized protein</fullName>
    </submittedName>
</protein>
<dbReference type="GO" id="GO:0003924">
    <property type="term" value="F:GTPase activity"/>
    <property type="evidence" value="ECO:0000318"/>
    <property type="project" value="GO_Central"/>
</dbReference>
<reference evidence="2 3" key="1">
    <citation type="journal article" date="2004" name="Science">
        <title>The genome of the diatom Thalassiosira pseudonana: ecology, evolution, and metabolism.</title>
        <authorList>
            <person name="Armbrust E.V."/>
            <person name="Berges J.A."/>
            <person name="Bowler C."/>
            <person name="Green B.R."/>
            <person name="Martinez D."/>
            <person name="Putnam N.H."/>
            <person name="Zhou S."/>
            <person name="Allen A.E."/>
            <person name="Apt K.E."/>
            <person name="Bechner M."/>
            <person name="Brzezinski M.A."/>
            <person name="Chaal B.K."/>
            <person name="Chiovitti A."/>
            <person name="Davis A.K."/>
            <person name="Demarest M.S."/>
            <person name="Detter J.C."/>
            <person name="Glavina T."/>
            <person name="Goodstein D."/>
            <person name="Hadi M.Z."/>
            <person name="Hellsten U."/>
            <person name="Hildebrand M."/>
            <person name="Jenkins B.D."/>
            <person name="Jurka J."/>
            <person name="Kapitonov V.V."/>
            <person name="Kroger N."/>
            <person name="Lau W.W."/>
            <person name="Lane T.W."/>
            <person name="Larimer F.W."/>
            <person name="Lippmeier J.C."/>
            <person name="Lucas S."/>
            <person name="Medina M."/>
            <person name="Montsant A."/>
            <person name="Obornik M."/>
            <person name="Parker M.S."/>
            <person name="Palenik B."/>
            <person name="Pazour G.J."/>
            <person name="Richardson P.M."/>
            <person name="Rynearson T.A."/>
            <person name="Saito M.A."/>
            <person name="Schwartz D.C."/>
            <person name="Thamatrakoln K."/>
            <person name="Valentin K."/>
            <person name="Vardi A."/>
            <person name="Wilkerson F.P."/>
            <person name="Rokhsar D.S."/>
        </authorList>
    </citation>
    <scope>NUCLEOTIDE SEQUENCE [LARGE SCALE GENOMIC DNA]</scope>
    <source>
        <strain evidence="2 3">CCMP1335</strain>
    </source>
</reference>
<feature type="non-terminal residue" evidence="2">
    <location>
        <position position="175"/>
    </location>
</feature>
<dbReference type="Pfam" id="PF00071">
    <property type="entry name" value="Ras"/>
    <property type="match status" value="1"/>
</dbReference>
<dbReference type="NCBIfam" id="TIGR00231">
    <property type="entry name" value="small_GTP"/>
    <property type="match status" value="1"/>
</dbReference>
<dbReference type="GO" id="GO:0006886">
    <property type="term" value="P:intracellular protein transport"/>
    <property type="evidence" value="ECO:0000318"/>
    <property type="project" value="GO_Central"/>
</dbReference>
<dbReference type="GO" id="GO:0030139">
    <property type="term" value="C:endocytic vesicle"/>
    <property type="evidence" value="ECO:0000318"/>
    <property type="project" value="GO_Central"/>
</dbReference>
<gene>
    <name evidence="2" type="ORF">THAPS_18148</name>
</gene>
<dbReference type="GO" id="GO:0005768">
    <property type="term" value="C:endosome"/>
    <property type="evidence" value="ECO:0000318"/>
    <property type="project" value="GO_Central"/>
</dbReference>
<dbReference type="CDD" id="cd00154">
    <property type="entry name" value="Rab"/>
    <property type="match status" value="1"/>
</dbReference>
<dbReference type="SUPFAM" id="SSF52540">
    <property type="entry name" value="P-loop containing nucleoside triphosphate hydrolases"/>
    <property type="match status" value="1"/>
</dbReference>
<dbReference type="GO" id="GO:0005525">
    <property type="term" value="F:GTP binding"/>
    <property type="evidence" value="ECO:0007669"/>
    <property type="project" value="InterPro"/>
</dbReference>
<accession>B5YNY6</accession>
<dbReference type="KEGG" id="tps:THAPS_18148"/>
<dbReference type="InParanoid" id="B5YNY6"/>
<dbReference type="InterPro" id="IPR001806">
    <property type="entry name" value="Small_GTPase"/>
</dbReference>
<dbReference type="PANTHER" id="PTHR47978">
    <property type="match status" value="1"/>
</dbReference>
<dbReference type="PaxDb" id="35128-Thaps18148"/>
<dbReference type="OMA" id="DAQKYIT"/>
<reference evidence="2 3" key="2">
    <citation type="journal article" date="2008" name="Nature">
        <title>The Phaeodactylum genome reveals the evolutionary history of diatom genomes.</title>
        <authorList>
            <person name="Bowler C."/>
            <person name="Allen A.E."/>
            <person name="Badger J.H."/>
            <person name="Grimwood J."/>
            <person name="Jabbari K."/>
            <person name="Kuo A."/>
            <person name="Maheswari U."/>
            <person name="Martens C."/>
            <person name="Maumus F."/>
            <person name="Otillar R.P."/>
            <person name="Rayko E."/>
            <person name="Salamov A."/>
            <person name="Vandepoele K."/>
            <person name="Beszteri B."/>
            <person name="Gruber A."/>
            <person name="Heijde M."/>
            <person name="Katinka M."/>
            <person name="Mock T."/>
            <person name="Valentin K."/>
            <person name="Verret F."/>
            <person name="Berges J.A."/>
            <person name="Brownlee C."/>
            <person name="Cadoret J.P."/>
            <person name="Chiovitti A."/>
            <person name="Choi C.J."/>
            <person name="Coesel S."/>
            <person name="De Martino A."/>
            <person name="Detter J.C."/>
            <person name="Durkin C."/>
            <person name="Falciatore A."/>
            <person name="Fournet J."/>
            <person name="Haruta M."/>
            <person name="Huysman M.J."/>
            <person name="Jenkins B.D."/>
            <person name="Jiroutova K."/>
            <person name="Jorgensen R.E."/>
            <person name="Joubert Y."/>
            <person name="Kaplan A."/>
            <person name="Kroger N."/>
            <person name="Kroth P.G."/>
            <person name="La Roche J."/>
            <person name="Lindquist E."/>
            <person name="Lommer M."/>
            <person name="Martin-Jezequel V."/>
            <person name="Lopez P.J."/>
            <person name="Lucas S."/>
            <person name="Mangogna M."/>
            <person name="McGinnis K."/>
            <person name="Medlin L.K."/>
            <person name="Montsant A."/>
            <person name="Oudot-Le Secq M.P."/>
            <person name="Napoli C."/>
            <person name="Obornik M."/>
            <person name="Parker M.S."/>
            <person name="Petit J.L."/>
            <person name="Porcel B.M."/>
            <person name="Poulsen N."/>
            <person name="Robison M."/>
            <person name="Rychlewski L."/>
            <person name="Rynearson T.A."/>
            <person name="Schmutz J."/>
            <person name="Shapiro H."/>
            <person name="Siaut M."/>
            <person name="Stanley M."/>
            <person name="Sussman M.R."/>
            <person name="Taylor A.R."/>
            <person name="Vardi A."/>
            <person name="von Dassow P."/>
            <person name="Vyverman W."/>
            <person name="Willis A."/>
            <person name="Wyrwicz L.S."/>
            <person name="Rokhsar D.S."/>
            <person name="Weissenbach J."/>
            <person name="Armbrust E.V."/>
            <person name="Green B.R."/>
            <person name="Van de Peer Y."/>
            <person name="Grigoriev I.V."/>
        </authorList>
    </citation>
    <scope>NUCLEOTIDE SEQUENCE [LARGE SCALE GENOMIC DNA]</scope>
    <source>
        <strain evidence="2 3">CCMP1335</strain>
    </source>
</reference>
<dbReference type="RefSeq" id="XP_002296351.1">
    <property type="nucleotide sequence ID" value="XM_002296315.1"/>
</dbReference>
<dbReference type="PROSITE" id="PS51419">
    <property type="entry name" value="RAB"/>
    <property type="match status" value="1"/>
</dbReference>